<evidence type="ECO:0000256" key="1">
    <source>
        <dbReference type="SAM" id="MobiDB-lite"/>
    </source>
</evidence>
<proteinExistence type="predicted"/>
<comment type="caution">
    <text evidence="2">The sequence shown here is derived from an EMBL/GenBank/DDBJ whole genome shotgun (WGS) entry which is preliminary data.</text>
</comment>
<feature type="region of interest" description="Disordered" evidence="1">
    <location>
        <begin position="126"/>
        <end position="146"/>
    </location>
</feature>
<feature type="region of interest" description="Disordered" evidence="1">
    <location>
        <begin position="79"/>
        <end position="106"/>
    </location>
</feature>
<feature type="compositionally biased region" description="Polar residues" evidence="1">
    <location>
        <begin position="84"/>
        <end position="106"/>
    </location>
</feature>
<sequence>MSQSATAESKISLPKFLKILTDNNVPVKQAMSVAGKIYKDYCTPSKLCDLSDFNLSDAGVEEKDVRKLVILAVRKAGYTPTPKTPRTSTGSTLSNPTSPSVPGTVSVAYSATSSPTMLTSVQILTTPTKRKRKQAPDKNEFLPDGPLDEVAALGNLDFDEVLDEEVLKTKSTTVNRAPLMTAWAMIVAERMGFQREEALSIASVYTEMNALSKGVSIGIFQKGKDEGIEAARDGSQPYVNFIGRR</sequence>
<evidence type="ECO:0000313" key="2">
    <source>
        <dbReference type="EMBL" id="KAL0949468.1"/>
    </source>
</evidence>
<name>A0ABR3J1V3_9AGAR</name>
<gene>
    <name evidence="2" type="ORF">HGRIS_009521</name>
</gene>
<organism evidence="2 3">
    <name type="scientific">Hohenbuehelia grisea</name>
    <dbReference type="NCBI Taxonomy" id="104357"/>
    <lineage>
        <taxon>Eukaryota</taxon>
        <taxon>Fungi</taxon>
        <taxon>Dikarya</taxon>
        <taxon>Basidiomycota</taxon>
        <taxon>Agaricomycotina</taxon>
        <taxon>Agaricomycetes</taxon>
        <taxon>Agaricomycetidae</taxon>
        <taxon>Agaricales</taxon>
        <taxon>Pleurotineae</taxon>
        <taxon>Pleurotaceae</taxon>
        <taxon>Hohenbuehelia</taxon>
    </lineage>
</organism>
<evidence type="ECO:0000313" key="3">
    <source>
        <dbReference type="Proteomes" id="UP001556367"/>
    </source>
</evidence>
<accession>A0ABR3J1V3</accession>
<protein>
    <submittedName>
        <fullName evidence="2">Uncharacterized protein</fullName>
    </submittedName>
</protein>
<reference evidence="3" key="1">
    <citation type="submission" date="2024-06" db="EMBL/GenBank/DDBJ databases">
        <title>Multi-omics analyses provide insights into the biosynthesis of the anticancer antibiotic pleurotin in Hohenbuehelia grisea.</title>
        <authorList>
            <person name="Weaver J.A."/>
            <person name="Alberti F."/>
        </authorList>
    </citation>
    <scope>NUCLEOTIDE SEQUENCE [LARGE SCALE GENOMIC DNA]</scope>
    <source>
        <strain evidence="3">T-177</strain>
    </source>
</reference>
<keyword evidence="3" id="KW-1185">Reference proteome</keyword>
<dbReference type="Proteomes" id="UP001556367">
    <property type="component" value="Unassembled WGS sequence"/>
</dbReference>
<dbReference type="EMBL" id="JASNQZ010000012">
    <property type="protein sequence ID" value="KAL0949468.1"/>
    <property type="molecule type" value="Genomic_DNA"/>
</dbReference>